<protein>
    <submittedName>
        <fullName evidence="9">Putative licABCH operon regulator</fullName>
        <ecNumber evidence="9">2.7.1.69</ecNumber>
    </submittedName>
</protein>
<dbReference type="AlphaFoldDB" id="A0A174G5F6"/>
<dbReference type="Gene3D" id="3.40.930.10">
    <property type="entry name" value="Mannitol-specific EII, Chain A"/>
    <property type="match status" value="1"/>
</dbReference>
<dbReference type="CDD" id="cd00211">
    <property type="entry name" value="PTS_IIA_fru"/>
    <property type="match status" value="1"/>
</dbReference>
<reference evidence="9 10" key="1">
    <citation type="submission" date="2015-09" db="EMBL/GenBank/DDBJ databases">
        <authorList>
            <consortium name="Pathogen Informatics"/>
        </authorList>
    </citation>
    <scope>NUCLEOTIDE SEQUENCE [LARGE SCALE GENOMIC DNA]</scope>
    <source>
        <strain evidence="9 10">2789STDY5834855</strain>
    </source>
</reference>
<dbReference type="SUPFAM" id="SSF63520">
    <property type="entry name" value="PTS-regulatory domain, PRD"/>
    <property type="match status" value="2"/>
</dbReference>
<dbReference type="PROSITE" id="PS51372">
    <property type="entry name" value="PRD_2"/>
    <property type="match status" value="2"/>
</dbReference>
<dbReference type="PROSITE" id="PS51099">
    <property type="entry name" value="PTS_EIIB_TYPE_2"/>
    <property type="match status" value="1"/>
</dbReference>
<dbReference type="InterPro" id="IPR013011">
    <property type="entry name" value="PTS_EIIB_2"/>
</dbReference>
<dbReference type="GO" id="GO:0009401">
    <property type="term" value="P:phosphoenolpyruvate-dependent sugar phosphotransferase system"/>
    <property type="evidence" value="ECO:0007669"/>
    <property type="project" value="InterPro"/>
</dbReference>
<keyword evidence="5" id="KW-0804">Transcription</keyword>
<keyword evidence="4" id="KW-0010">Activator</keyword>
<dbReference type="PANTHER" id="PTHR30185">
    <property type="entry name" value="CRYPTIC BETA-GLUCOSIDE BGL OPERON ANTITERMINATOR"/>
    <property type="match status" value="1"/>
</dbReference>
<dbReference type="InterPro" id="IPR002178">
    <property type="entry name" value="PTS_EIIA_type-2_dom"/>
</dbReference>
<dbReference type="SUPFAM" id="SSF55804">
    <property type="entry name" value="Phoshotransferase/anion transport protein"/>
    <property type="match status" value="1"/>
</dbReference>
<dbReference type="InterPro" id="IPR036634">
    <property type="entry name" value="PRD_sf"/>
</dbReference>
<feature type="domain" description="PRD" evidence="8">
    <location>
        <begin position="188"/>
        <end position="293"/>
    </location>
</feature>
<dbReference type="InterPro" id="IPR016152">
    <property type="entry name" value="PTrfase/Anion_transptr"/>
</dbReference>
<dbReference type="InterPro" id="IPR013196">
    <property type="entry name" value="HTH_11"/>
</dbReference>
<evidence type="ECO:0000256" key="3">
    <source>
        <dbReference type="ARBA" id="ARBA00023015"/>
    </source>
</evidence>
<dbReference type="InterPro" id="IPR007737">
    <property type="entry name" value="Mga_HTH"/>
</dbReference>
<evidence type="ECO:0000259" key="8">
    <source>
        <dbReference type="PROSITE" id="PS51372"/>
    </source>
</evidence>
<gene>
    <name evidence="9" type="primary">licR3</name>
    <name evidence="9" type="ORF">ERS852470_02741</name>
</gene>
<evidence type="ECO:0000256" key="5">
    <source>
        <dbReference type="ARBA" id="ARBA00023163"/>
    </source>
</evidence>
<feature type="domain" description="PRD" evidence="8">
    <location>
        <begin position="297"/>
        <end position="404"/>
    </location>
</feature>
<dbReference type="Proteomes" id="UP000095558">
    <property type="component" value="Unassembled WGS sequence"/>
</dbReference>
<dbReference type="Pfam" id="PF00874">
    <property type="entry name" value="PRD"/>
    <property type="match status" value="2"/>
</dbReference>
<feature type="domain" description="PTS EIIB type-2" evidence="7">
    <location>
        <begin position="410"/>
        <end position="500"/>
    </location>
</feature>
<dbReference type="SUPFAM" id="SSF52794">
    <property type="entry name" value="PTS system IIB component-like"/>
    <property type="match status" value="1"/>
</dbReference>
<dbReference type="RefSeq" id="WP_055277429.1">
    <property type="nucleotide sequence ID" value="NZ_CYZV01000032.1"/>
</dbReference>
<proteinExistence type="predicted"/>
<feature type="domain" description="PTS EIIA type-2" evidence="6">
    <location>
        <begin position="504"/>
        <end position="643"/>
    </location>
</feature>
<evidence type="ECO:0000259" key="7">
    <source>
        <dbReference type="PROSITE" id="PS51099"/>
    </source>
</evidence>
<dbReference type="PROSITE" id="PS51094">
    <property type="entry name" value="PTS_EIIA_TYPE_2"/>
    <property type="match status" value="1"/>
</dbReference>
<evidence type="ECO:0000256" key="4">
    <source>
        <dbReference type="ARBA" id="ARBA00023159"/>
    </source>
</evidence>
<dbReference type="CDD" id="cd05568">
    <property type="entry name" value="PTS_IIB_bgl_like"/>
    <property type="match status" value="1"/>
</dbReference>
<dbReference type="Pfam" id="PF02302">
    <property type="entry name" value="PTS_IIB"/>
    <property type="match status" value="1"/>
</dbReference>
<dbReference type="GO" id="GO:0006355">
    <property type="term" value="P:regulation of DNA-templated transcription"/>
    <property type="evidence" value="ECO:0007669"/>
    <property type="project" value="InterPro"/>
</dbReference>
<keyword evidence="2" id="KW-0677">Repeat</keyword>
<dbReference type="InterPro" id="IPR036095">
    <property type="entry name" value="PTS_EIIB-like_sf"/>
</dbReference>
<evidence type="ECO:0000256" key="2">
    <source>
        <dbReference type="ARBA" id="ARBA00022737"/>
    </source>
</evidence>
<evidence type="ECO:0000313" key="10">
    <source>
        <dbReference type="Proteomes" id="UP000095558"/>
    </source>
</evidence>
<dbReference type="Pfam" id="PF08279">
    <property type="entry name" value="HTH_11"/>
    <property type="match status" value="1"/>
</dbReference>
<dbReference type="GO" id="GO:0008982">
    <property type="term" value="F:protein-N(PI)-phosphohistidine-sugar phosphotransferase activity"/>
    <property type="evidence" value="ECO:0007669"/>
    <property type="project" value="InterPro"/>
</dbReference>
<keyword evidence="3" id="KW-0805">Transcription regulation</keyword>
<dbReference type="Pfam" id="PF05043">
    <property type="entry name" value="Mga"/>
    <property type="match status" value="1"/>
</dbReference>
<dbReference type="InterPro" id="IPR036390">
    <property type="entry name" value="WH_DNA-bd_sf"/>
</dbReference>
<name>A0A174G5F6_9CLOT</name>
<dbReference type="InterPro" id="IPR036388">
    <property type="entry name" value="WH-like_DNA-bd_sf"/>
</dbReference>
<dbReference type="PANTHER" id="PTHR30185:SF13">
    <property type="entry name" value="LICABCH OPERON REGULATOR-RELATED"/>
    <property type="match status" value="1"/>
</dbReference>
<evidence type="ECO:0000259" key="6">
    <source>
        <dbReference type="PROSITE" id="PS51094"/>
    </source>
</evidence>
<keyword evidence="1 9" id="KW-0808">Transferase</keyword>
<dbReference type="InterPro" id="IPR003501">
    <property type="entry name" value="PTS_EIIB_2/3"/>
</dbReference>
<dbReference type="InterPro" id="IPR011608">
    <property type="entry name" value="PRD"/>
</dbReference>
<dbReference type="Gene3D" id="1.10.1790.10">
    <property type="entry name" value="PRD domain"/>
    <property type="match status" value="2"/>
</dbReference>
<evidence type="ECO:0000313" key="9">
    <source>
        <dbReference type="EMBL" id="CUO57792.1"/>
    </source>
</evidence>
<accession>A0A174G5F6</accession>
<dbReference type="InterPro" id="IPR050661">
    <property type="entry name" value="BglG_antiterminators"/>
</dbReference>
<organism evidence="9 10">
    <name type="scientific">Clostridium disporicum</name>
    <dbReference type="NCBI Taxonomy" id="84024"/>
    <lineage>
        <taxon>Bacteria</taxon>
        <taxon>Bacillati</taxon>
        <taxon>Bacillota</taxon>
        <taxon>Clostridia</taxon>
        <taxon>Eubacteriales</taxon>
        <taxon>Clostridiaceae</taxon>
        <taxon>Clostridium</taxon>
    </lineage>
</organism>
<dbReference type="Gene3D" id="1.10.10.10">
    <property type="entry name" value="Winged helix-like DNA-binding domain superfamily/Winged helix DNA-binding domain"/>
    <property type="match status" value="1"/>
</dbReference>
<sequence>MIKSPRLQKILELLFENTEIITGEFLCNNLGVSSRTVRSDIKELNKILERNGASIVSEKARGYKLNIKNEVLFNSLINNNKSKGEDSSTALGRAESIISQFLINNLDNIEGITQIELADRLFISVSSLKNDMKIVKDILEKYHLNIEKISNKGLRIIGKEEDIRSCIKKYNKGNTELSERIQESLNLILGNNNEEIITTIVKSNIDKFDFKLSDKALRDIISLILIMIVRNNNHNNVKYSEETKKKLSEAWRYGVAKVICDDIYERFGIVLEEIEILYLTKYMVSSSSIKIKTKDGMKLNNEYELVRKILLKIKDKFNINLLEDNVLIDFLVHHLKASIYRAQYGIIVENSLLSAIKNNYPFALELSVYSNEIIKEAIGCDLKEDDIGFIALHFAAAIERLKDNLNKNKKNVMIVCENGVGTSLLLKVKLEAKFKDRINIIDTIPKYEFNEEILNSYDLIISTINLKSDSEKIIYVKSLLDNGEIAFIEDKFNGNSLGNNVLVSKFKESLFFNHLDVDTRDEALENITSKLIDEGYITQCVKENIFKREDLASTEIGELVAIPHDMNEEIKQSFISVSVFNKAITWDKEKVQVVFFIGMSTVDKEEWKSYLEQIYKNIIDGEIIRKIIKCQNFEELKMLVSKF</sequence>
<dbReference type="Pfam" id="PF00359">
    <property type="entry name" value="PTS_EIIA_2"/>
    <property type="match status" value="1"/>
</dbReference>
<dbReference type="Gene3D" id="3.40.50.2300">
    <property type="match status" value="1"/>
</dbReference>
<dbReference type="EC" id="2.7.1.69" evidence="9"/>
<dbReference type="SUPFAM" id="SSF46785">
    <property type="entry name" value="Winged helix' DNA-binding domain"/>
    <property type="match status" value="1"/>
</dbReference>
<dbReference type="EMBL" id="CYZV01000032">
    <property type="protein sequence ID" value="CUO57792.1"/>
    <property type="molecule type" value="Genomic_DNA"/>
</dbReference>
<dbReference type="OrthoDB" id="3175596at2"/>
<evidence type="ECO:0000256" key="1">
    <source>
        <dbReference type="ARBA" id="ARBA00022679"/>
    </source>
</evidence>